<dbReference type="PANTHER" id="PTHR42947:SF1">
    <property type="entry name" value="COB--COM HETERODISULFIDE REDUCTASE SUBUNIT B 1"/>
    <property type="match status" value="1"/>
</dbReference>
<keyword evidence="4" id="KW-1185">Reference proteome</keyword>
<dbReference type="Gene3D" id="1.20.1050.140">
    <property type="match status" value="1"/>
</dbReference>
<dbReference type="EC" id="1.8.98.1" evidence="3"/>
<dbReference type="EMBL" id="JACHEO010000008">
    <property type="protein sequence ID" value="MBB5347969.1"/>
    <property type="molecule type" value="Genomic_DNA"/>
</dbReference>
<keyword evidence="1 3" id="KW-0560">Oxidoreductase</keyword>
<dbReference type="Gene3D" id="3.40.50.11810">
    <property type="match status" value="1"/>
</dbReference>
<dbReference type="Pfam" id="PF02754">
    <property type="entry name" value="CCG"/>
    <property type="match status" value="2"/>
</dbReference>
<comment type="caution">
    <text evidence="3">The sequence shown here is derived from an EMBL/GenBank/DDBJ whole genome shotgun (WGS) entry which is preliminary data.</text>
</comment>
<dbReference type="InterPro" id="IPR004017">
    <property type="entry name" value="Cys_rich_dom"/>
</dbReference>
<dbReference type="InterPro" id="IPR051278">
    <property type="entry name" value="HdrB/HdrD_reductase"/>
</dbReference>
<feature type="domain" description="Cysteine-rich" evidence="2">
    <location>
        <begin position="149"/>
        <end position="236"/>
    </location>
</feature>
<evidence type="ECO:0000313" key="4">
    <source>
        <dbReference type="Proteomes" id="UP000539642"/>
    </source>
</evidence>
<sequence>MKFAFFQGCNIPVRIEQYADSTEAVLRIFDIELVKIPEFNCCGYPVRNVDEKAYILPSIRNMAIAEKAGLDILVICNCCFASLQKAKNVLEKDSALKDEFNTLLAKEGLTYHGATRIRHYLTVLHEDVGIEAIRNKLVNTCKGLKLSVIHGCHILRPREITQFDDSFVPRITEDLVGVTGATSIDWRGSLECCGAALAGLNDELSRRLLQEKITGAREAGADYVTPICSYCHLQFDTTQVNIAAQAGPETDLLSVLLYPQLLGLCLGINEQRLGIARNRTIGVGDIDHIKSLLAPPVEEKKKKVRQQAA</sequence>
<dbReference type="PANTHER" id="PTHR42947">
    <property type="entry name" value="COB--COM HETERODISULFIDE REDUCTASE SUBUNIT B 1"/>
    <property type="match status" value="1"/>
</dbReference>
<dbReference type="GO" id="GO:0051912">
    <property type="term" value="F:CoB--CoM heterodisulfide reductase activity"/>
    <property type="evidence" value="ECO:0007669"/>
    <property type="project" value="UniProtKB-EC"/>
</dbReference>
<evidence type="ECO:0000259" key="2">
    <source>
        <dbReference type="Pfam" id="PF02754"/>
    </source>
</evidence>
<name>A0A840V2L7_9BACT</name>
<organism evidence="3 4">
    <name type="scientific">Desulfoprunum benzoelyticum</name>
    <dbReference type="NCBI Taxonomy" id="1506996"/>
    <lineage>
        <taxon>Bacteria</taxon>
        <taxon>Pseudomonadati</taxon>
        <taxon>Thermodesulfobacteriota</taxon>
        <taxon>Desulfobulbia</taxon>
        <taxon>Desulfobulbales</taxon>
        <taxon>Desulfobulbaceae</taxon>
        <taxon>Desulfoprunum</taxon>
    </lineage>
</organism>
<evidence type="ECO:0000256" key="1">
    <source>
        <dbReference type="ARBA" id="ARBA00023002"/>
    </source>
</evidence>
<proteinExistence type="predicted"/>
<reference evidence="3 4" key="1">
    <citation type="submission" date="2020-08" db="EMBL/GenBank/DDBJ databases">
        <title>Genomic Encyclopedia of Type Strains, Phase IV (KMG-IV): sequencing the most valuable type-strain genomes for metagenomic binning, comparative biology and taxonomic classification.</title>
        <authorList>
            <person name="Goeker M."/>
        </authorList>
    </citation>
    <scope>NUCLEOTIDE SEQUENCE [LARGE SCALE GENOMIC DNA]</scope>
    <source>
        <strain evidence="3 4">DSM 28570</strain>
    </source>
</reference>
<accession>A0A840V2L7</accession>
<evidence type="ECO:0000313" key="3">
    <source>
        <dbReference type="EMBL" id="MBB5347969.1"/>
    </source>
</evidence>
<dbReference type="RefSeq" id="WP_183350263.1">
    <property type="nucleotide sequence ID" value="NZ_JACHEO010000008.1"/>
</dbReference>
<feature type="domain" description="Cysteine-rich" evidence="2">
    <location>
        <begin position="4"/>
        <end position="83"/>
    </location>
</feature>
<protein>
    <submittedName>
        <fullName evidence="3">Heterodisulfide reductase subunit B</fullName>
        <ecNumber evidence="3">1.8.98.1</ecNumber>
    </submittedName>
</protein>
<dbReference type="AlphaFoldDB" id="A0A840V2L7"/>
<gene>
    <name evidence="3" type="ORF">HNQ81_001700</name>
</gene>
<dbReference type="Proteomes" id="UP000539642">
    <property type="component" value="Unassembled WGS sequence"/>
</dbReference>